<accession>A0ABW6ACF0</accession>
<dbReference type="PROSITE" id="PS51819">
    <property type="entry name" value="VOC"/>
    <property type="match status" value="2"/>
</dbReference>
<evidence type="ECO:0000259" key="2">
    <source>
        <dbReference type="PROSITE" id="PS51819"/>
    </source>
</evidence>
<dbReference type="PANTHER" id="PTHR43048">
    <property type="entry name" value="METHYLMALONYL-COA EPIMERASE"/>
    <property type="match status" value="1"/>
</dbReference>
<dbReference type="PANTHER" id="PTHR43048:SF3">
    <property type="entry name" value="METHYLMALONYL-COA EPIMERASE, MITOCHONDRIAL"/>
    <property type="match status" value="1"/>
</dbReference>
<dbReference type="InterPro" id="IPR029068">
    <property type="entry name" value="Glyas_Bleomycin-R_OHBP_Dase"/>
</dbReference>
<dbReference type="Pfam" id="PF13669">
    <property type="entry name" value="Glyoxalase_4"/>
    <property type="match status" value="1"/>
</dbReference>
<reference evidence="4" key="1">
    <citation type="journal article" date="2019" name="Int. J. Syst. Evol. Microbiol.">
        <title>The Global Catalogue of Microorganisms (GCM) 10K type strain sequencing project: providing services to taxonomists for standard genome sequencing and annotation.</title>
        <authorList>
            <consortium name="The Broad Institute Genomics Platform"/>
            <consortium name="The Broad Institute Genome Sequencing Center for Infectious Disease"/>
            <person name="Wu L."/>
            <person name="Ma J."/>
        </authorList>
    </citation>
    <scope>NUCLEOTIDE SEQUENCE [LARGE SCALE GENOMIC DNA]</scope>
    <source>
        <strain evidence="4">KCTC 23299</strain>
    </source>
</reference>
<organism evidence="3 4">
    <name type="scientific">Terrimonas rubra</name>
    <dbReference type="NCBI Taxonomy" id="1035890"/>
    <lineage>
        <taxon>Bacteria</taxon>
        <taxon>Pseudomonadati</taxon>
        <taxon>Bacteroidota</taxon>
        <taxon>Chitinophagia</taxon>
        <taxon>Chitinophagales</taxon>
        <taxon>Chitinophagaceae</taxon>
        <taxon>Terrimonas</taxon>
    </lineage>
</organism>
<keyword evidence="4" id="KW-1185">Reference proteome</keyword>
<dbReference type="RefSeq" id="WP_386102642.1">
    <property type="nucleotide sequence ID" value="NZ_JBHUOZ010000003.1"/>
</dbReference>
<gene>
    <name evidence="3" type="ORF">ACFS6H_18620</name>
</gene>
<dbReference type="InterPro" id="IPR051785">
    <property type="entry name" value="MMCE/EMCE_epimerase"/>
</dbReference>
<proteinExistence type="predicted"/>
<evidence type="ECO:0000256" key="1">
    <source>
        <dbReference type="ARBA" id="ARBA00022723"/>
    </source>
</evidence>
<sequence length="357" mass="39454">MSQAPHKQCITGVQQIGVGVKDLQVSKLWYKKYLGMEVQVFDDKADAPLMTQYTGGTIHSRHALLTLNIAGGGGMEVWQYVSRTPVPADFTPVFGDLGIFGAKVKSDDVAASYAFHKAEKLNVSELLTNAKGDKHYWLADAHGNLFNIVQGHQWFRAPKAGNHMGGIYGAVVGVSDIDRALKLYRDVLGINEVVYDVNGKFTDTPDTPSAQNNYRRVLLRKAGTAQGAFSKLLGGVEIELVQVLDRTPKKIFENRYWGDLGFIHLCFDVIDMDTLKKQATAAGFPFTIDSADSFSMGQAAGRFAYLEDPDQALIELVETHKVPILKKLGWYLDLKKRGVEKPLPNWMIGCMALSKVK</sequence>
<comment type="caution">
    <text evidence="3">The sequence shown here is derived from an EMBL/GenBank/DDBJ whole genome shotgun (WGS) entry which is preliminary data.</text>
</comment>
<feature type="domain" description="VOC" evidence="2">
    <location>
        <begin position="12"/>
        <end position="151"/>
    </location>
</feature>
<dbReference type="InterPro" id="IPR037523">
    <property type="entry name" value="VOC_core"/>
</dbReference>
<name>A0ABW6ACF0_9BACT</name>
<dbReference type="Gene3D" id="3.10.180.10">
    <property type="entry name" value="2,3-Dihydroxybiphenyl 1,2-Dioxygenase, domain 1"/>
    <property type="match status" value="2"/>
</dbReference>
<evidence type="ECO:0000313" key="3">
    <source>
        <dbReference type="EMBL" id="MFD2921741.1"/>
    </source>
</evidence>
<dbReference type="EMBL" id="JBHUOZ010000003">
    <property type="protein sequence ID" value="MFD2921741.1"/>
    <property type="molecule type" value="Genomic_DNA"/>
</dbReference>
<feature type="domain" description="VOC" evidence="2">
    <location>
        <begin position="166"/>
        <end position="319"/>
    </location>
</feature>
<protein>
    <submittedName>
        <fullName evidence="3">VOC family protein</fullName>
    </submittedName>
</protein>
<evidence type="ECO:0000313" key="4">
    <source>
        <dbReference type="Proteomes" id="UP001597511"/>
    </source>
</evidence>
<dbReference type="Proteomes" id="UP001597511">
    <property type="component" value="Unassembled WGS sequence"/>
</dbReference>
<dbReference type="SUPFAM" id="SSF54593">
    <property type="entry name" value="Glyoxalase/Bleomycin resistance protein/Dihydroxybiphenyl dioxygenase"/>
    <property type="match status" value="2"/>
</dbReference>
<keyword evidence="1" id="KW-0479">Metal-binding</keyword>